<gene>
    <name evidence="3" type="ORF">SAMN05421643_13210</name>
</gene>
<keyword evidence="4" id="KW-1185">Reference proteome</keyword>
<name>A0A1H3MVX9_9GAMM</name>
<keyword evidence="1" id="KW-0175">Coiled coil</keyword>
<organism evidence="3 4">
    <name type="scientific">Acinetobacter kyonggiensis</name>
    <dbReference type="NCBI Taxonomy" id="595670"/>
    <lineage>
        <taxon>Bacteria</taxon>
        <taxon>Pseudomonadati</taxon>
        <taxon>Pseudomonadota</taxon>
        <taxon>Gammaproteobacteria</taxon>
        <taxon>Moraxellales</taxon>
        <taxon>Moraxellaceae</taxon>
        <taxon>Acinetobacter</taxon>
    </lineage>
</organism>
<dbReference type="Proteomes" id="UP000199035">
    <property type="component" value="Unassembled WGS sequence"/>
</dbReference>
<dbReference type="InterPro" id="IPR047783">
    <property type="entry name" value="ORF2/OrfX-like"/>
</dbReference>
<dbReference type="AlphaFoldDB" id="A0A1H3MVX9"/>
<dbReference type="NCBIfam" id="NF038291">
    <property type="entry name" value="rep_pAB02_ORF2"/>
    <property type="match status" value="1"/>
</dbReference>
<feature type="coiled-coil region" evidence="1">
    <location>
        <begin position="64"/>
        <end position="91"/>
    </location>
</feature>
<sequence>MMKALSVIELANLYGMNRQSIYKRINKGDLSKNSDGKINFSEAIRVFGEPSHKNNNVTLLQSTSVQKETEVDMLKQQVDILKKQLELAHEREVFQREQLATKDNQIEAIQRLLEAPKTNMTTFTDQEPVQPSMAKVDPKPDTPEPKDDGVTILVEKENKRIRVPDHVEPEPPKRGFLSRFFLPNG</sequence>
<accession>A0A1H3MVX9</accession>
<evidence type="ECO:0008006" key="5">
    <source>
        <dbReference type="Google" id="ProtNLM"/>
    </source>
</evidence>
<proteinExistence type="predicted"/>
<feature type="compositionally biased region" description="Basic and acidic residues" evidence="2">
    <location>
        <begin position="136"/>
        <end position="149"/>
    </location>
</feature>
<evidence type="ECO:0000313" key="4">
    <source>
        <dbReference type="Proteomes" id="UP000199035"/>
    </source>
</evidence>
<evidence type="ECO:0000256" key="1">
    <source>
        <dbReference type="SAM" id="Coils"/>
    </source>
</evidence>
<dbReference type="EMBL" id="FNPK01000032">
    <property type="protein sequence ID" value="SDY80653.1"/>
    <property type="molecule type" value="Genomic_DNA"/>
</dbReference>
<feature type="region of interest" description="Disordered" evidence="2">
    <location>
        <begin position="123"/>
        <end position="149"/>
    </location>
</feature>
<reference evidence="4" key="1">
    <citation type="submission" date="2016-10" db="EMBL/GenBank/DDBJ databases">
        <authorList>
            <person name="Varghese N."/>
            <person name="Submissions S."/>
        </authorList>
    </citation>
    <scope>NUCLEOTIDE SEQUENCE [LARGE SCALE GENOMIC DNA]</scope>
    <source>
        <strain evidence="4">ANC 5109</strain>
    </source>
</reference>
<evidence type="ECO:0000256" key="2">
    <source>
        <dbReference type="SAM" id="MobiDB-lite"/>
    </source>
</evidence>
<protein>
    <recommendedName>
        <fullName evidence="5">DNA-binding protein</fullName>
    </recommendedName>
</protein>
<evidence type="ECO:0000313" key="3">
    <source>
        <dbReference type="EMBL" id="SDY80653.1"/>
    </source>
</evidence>